<dbReference type="AlphaFoldDB" id="A0A347WKA8"/>
<organism evidence="1 2">
    <name type="scientific">Suicoccus acidiformans</name>
    <dbReference type="NCBI Taxonomy" id="2036206"/>
    <lineage>
        <taxon>Bacteria</taxon>
        <taxon>Bacillati</taxon>
        <taxon>Bacillota</taxon>
        <taxon>Bacilli</taxon>
        <taxon>Lactobacillales</taxon>
        <taxon>Aerococcaceae</taxon>
        <taxon>Suicoccus</taxon>
    </lineage>
</organism>
<dbReference type="KEGG" id="abae:CL176_05635"/>
<evidence type="ECO:0000313" key="2">
    <source>
        <dbReference type="Proteomes" id="UP000263232"/>
    </source>
</evidence>
<sequence length="117" mass="13819">MIYMDLTNRNIKESHSAYHWWRYFNGLEPLEIAPEYIFQAIDVVNAANLNQEEIEMITQAEYKKANAEAYAQDVYEQGADQERVKTIKSMLKLNYNLEDIAKVFDMTVEEVQYLAKR</sequence>
<gene>
    <name evidence="1" type="ORF">CL176_05635</name>
</gene>
<evidence type="ECO:0000313" key="1">
    <source>
        <dbReference type="EMBL" id="AXY25515.1"/>
    </source>
</evidence>
<dbReference type="RefSeq" id="WP_118990424.1">
    <property type="nucleotide sequence ID" value="NZ_CP023434.1"/>
</dbReference>
<dbReference type="EMBL" id="CP023434">
    <property type="protein sequence ID" value="AXY25515.1"/>
    <property type="molecule type" value="Genomic_DNA"/>
</dbReference>
<protein>
    <recommendedName>
        <fullName evidence="3">Rpn family recombination-promoting nuclease/putative transposase</fullName>
    </recommendedName>
</protein>
<proteinExistence type="predicted"/>
<evidence type="ECO:0008006" key="3">
    <source>
        <dbReference type="Google" id="ProtNLM"/>
    </source>
</evidence>
<accession>A0A347WKA8</accession>
<name>A0A347WKA8_9LACT</name>
<dbReference type="Proteomes" id="UP000263232">
    <property type="component" value="Chromosome"/>
</dbReference>
<reference evidence="1 2" key="1">
    <citation type="submission" date="2017-09" db="EMBL/GenBank/DDBJ databases">
        <title>Complete genome sequence of Oxytococcus suis strain ZY16052.</title>
        <authorList>
            <person name="Li F."/>
        </authorList>
    </citation>
    <scope>NUCLEOTIDE SEQUENCE [LARGE SCALE GENOMIC DNA]</scope>
    <source>
        <strain evidence="1 2">ZY16052</strain>
    </source>
</reference>
<keyword evidence="2" id="KW-1185">Reference proteome</keyword>
<dbReference type="OrthoDB" id="9978630at2"/>